<reference evidence="2" key="1">
    <citation type="journal article" date="2023" name="Mol. Phylogenet. Evol.">
        <title>Genome-scale phylogeny and comparative genomics of the fungal order Sordariales.</title>
        <authorList>
            <person name="Hensen N."/>
            <person name="Bonometti L."/>
            <person name="Westerberg I."/>
            <person name="Brannstrom I.O."/>
            <person name="Guillou S."/>
            <person name="Cros-Aarteil S."/>
            <person name="Calhoun S."/>
            <person name="Haridas S."/>
            <person name="Kuo A."/>
            <person name="Mondo S."/>
            <person name="Pangilinan J."/>
            <person name="Riley R."/>
            <person name="LaButti K."/>
            <person name="Andreopoulos B."/>
            <person name="Lipzen A."/>
            <person name="Chen C."/>
            <person name="Yan M."/>
            <person name="Daum C."/>
            <person name="Ng V."/>
            <person name="Clum A."/>
            <person name="Steindorff A."/>
            <person name="Ohm R.A."/>
            <person name="Martin F."/>
            <person name="Silar P."/>
            <person name="Natvig D.O."/>
            <person name="Lalanne C."/>
            <person name="Gautier V."/>
            <person name="Ament-Velasquez S.L."/>
            <person name="Kruys A."/>
            <person name="Hutchinson M.I."/>
            <person name="Powell A.J."/>
            <person name="Barry K."/>
            <person name="Miller A.N."/>
            <person name="Grigoriev I.V."/>
            <person name="Debuchy R."/>
            <person name="Gladieux P."/>
            <person name="Hiltunen Thoren M."/>
            <person name="Johannesson H."/>
        </authorList>
    </citation>
    <scope>NUCLEOTIDE SEQUENCE</scope>
    <source>
        <strain evidence="2">CBS 955.72</strain>
    </source>
</reference>
<feature type="compositionally biased region" description="Polar residues" evidence="1">
    <location>
        <begin position="250"/>
        <end position="259"/>
    </location>
</feature>
<protein>
    <submittedName>
        <fullName evidence="2">Uncharacterized protein</fullName>
    </submittedName>
</protein>
<dbReference type="PANTHER" id="PTHR38166">
    <property type="entry name" value="C2H2-TYPE DOMAIN-CONTAINING PROTEIN-RELATED"/>
    <property type="match status" value="1"/>
</dbReference>
<reference evidence="2" key="2">
    <citation type="submission" date="2023-06" db="EMBL/GenBank/DDBJ databases">
        <authorList>
            <consortium name="Lawrence Berkeley National Laboratory"/>
            <person name="Haridas S."/>
            <person name="Hensen N."/>
            <person name="Bonometti L."/>
            <person name="Westerberg I."/>
            <person name="Brannstrom I.O."/>
            <person name="Guillou S."/>
            <person name="Cros-Aarteil S."/>
            <person name="Calhoun S."/>
            <person name="Kuo A."/>
            <person name="Mondo S."/>
            <person name="Pangilinan J."/>
            <person name="Riley R."/>
            <person name="Labutti K."/>
            <person name="Andreopoulos B."/>
            <person name="Lipzen A."/>
            <person name="Chen C."/>
            <person name="Yanf M."/>
            <person name="Daum C."/>
            <person name="Ng V."/>
            <person name="Clum A."/>
            <person name="Steindorff A."/>
            <person name="Ohm R."/>
            <person name="Martin F."/>
            <person name="Silar P."/>
            <person name="Natvig D."/>
            <person name="Lalanne C."/>
            <person name="Gautier V."/>
            <person name="Ament-Velasquez S.L."/>
            <person name="Kruys A."/>
            <person name="Hutchinson M.I."/>
            <person name="Powell A.J."/>
            <person name="Barry K."/>
            <person name="Miller A.N."/>
            <person name="Grigoriev I.V."/>
            <person name="Debuchy R."/>
            <person name="Gladieux P."/>
            <person name="Thoren M.H."/>
            <person name="Johannesson H."/>
        </authorList>
    </citation>
    <scope>NUCLEOTIDE SEQUENCE</scope>
    <source>
        <strain evidence="2">CBS 955.72</strain>
    </source>
</reference>
<evidence type="ECO:0000256" key="1">
    <source>
        <dbReference type="SAM" id="MobiDB-lite"/>
    </source>
</evidence>
<gene>
    <name evidence="2" type="ORF">B0T25DRAFT_220877</name>
</gene>
<dbReference type="EMBL" id="JAUIQD010000004">
    <property type="protein sequence ID" value="KAK3353772.1"/>
    <property type="molecule type" value="Genomic_DNA"/>
</dbReference>
<sequence length="344" mass="38932">MEVASNTTSPESGNMPASTLGNIVRDWNGLLGIFGDIQSFEPSSHESWDQPRPSESPRPGNESDAKSRHNKDPKPSQLLACPYNKLDGRQHRDCTRYKMKRMKDVKQHIQRRHTQPATSNHFNQNMPDNGWGCKDEPLAAFDGILEQHKKDLRKCINRGKSAQIQWYTMWDILFPKRQRPASIYIDDCSLRPTCLMRKIWNDRKSIMMAEALVQKKKGVHPELLFDRVMRSLFDQIDNAMATANGDDASLDTSTQSADATPSVAGPEPPRERIAGTKLEECIHIDPFMNLQAHNDVNSLGFSFGYPYDSHTFGSFNQLPQEGEILDSCLDPKVPAPPSVEHWCV</sequence>
<organism evidence="2 3">
    <name type="scientific">Lasiosphaeria hispida</name>
    <dbReference type="NCBI Taxonomy" id="260671"/>
    <lineage>
        <taxon>Eukaryota</taxon>
        <taxon>Fungi</taxon>
        <taxon>Dikarya</taxon>
        <taxon>Ascomycota</taxon>
        <taxon>Pezizomycotina</taxon>
        <taxon>Sordariomycetes</taxon>
        <taxon>Sordariomycetidae</taxon>
        <taxon>Sordariales</taxon>
        <taxon>Lasiosphaeriaceae</taxon>
        <taxon>Lasiosphaeria</taxon>
    </lineage>
</organism>
<feature type="region of interest" description="Disordered" evidence="1">
    <location>
        <begin position="244"/>
        <end position="271"/>
    </location>
</feature>
<dbReference type="PANTHER" id="PTHR38166:SF1">
    <property type="entry name" value="C2H2-TYPE DOMAIN-CONTAINING PROTEIN"/>
    <property type="match status" value="1"/>
</dbReference>
<proteinExistence type="predicted"/>
<dbReference type="Proteomes" id="UP001275084">
    <property type="component" value="Unassembled WGS sequence"/>
</dbReference>
<name>A0AAJ0HK01_9PEZI</name>
<feature type="region of interest" description="Disordered" evidence="1">
    <location>
        <begin position="1"/>
        <end position="20"/>
    </location>
</feature>
<feature type="compositionally biased region" description="Basic and acidic residues" evidence="1">
    <location>
        <begin position="61"/>
        <end position="74"/>
    </location>
</feature>
<comment type="caution">
    <text evidence="2">The sequence shown here is derived from an EMBL/GenBank/DDBJ whole genome shotgun (WGS) entry which is preliminary data.</text>
</comment>
<keyword evidence="3" id="KW-1185">Reference proteome</keyword>
<evidence type="ECO:0000313" key="2">
    <source>
        <dbReference type="EMBL" id="KAK3353772.1"/>
    </source>
</evidence>
<accession>A0AAJ0HK01</accession>
<feature type="region of interest" description="Disordered" evidence="1">
    <location>
        <begin position="38"/>
        <end position="83"/>
    </location>
</feature>
<dbReference type="AlphaFoldDB" id="A0AAJ0HK01"/>
<evidence type="ECO:0000313" key="3">
    <source>
        <dbReference type="Proteomes" id="UP001275084"/>
    </source>
</evidence>